<organism evidence="1 2">
    <name type="scientific">Acetivibrio saccincola</name>
    <dbReference type="NCBI Taxonomy" id="1677857"/>
    <lineage>
        <taxon>Bacteria</taxon>
        <taxon>Bacillati</taxon>
        <taxon>Bacillota</taxon>
        <taxon>Clostridia</taxon>
        <taxon>Eubacteriales</taxon>
        <taxon>Oscillospiraceae</taxon>
        <taxon>Acetivibrio</taxon>
    </lineage>
</organism>
<gene>
    <name evidence="1" type="ORF">B9R14_02190</name>
</gene>
<dbReference type="OrthoDB" id="9765386at2"/>
<evidence type="ECO:0000313" key="1">
    <source>
        <dbReference type="EMBL" id="PQQ65694.1"/>
    </source>
</evidence>
<dbReference type="EMBL" id="NEMB01000003">
    <property type="protein sequence ID" value="PQQ65694.1"/>
    <property type="molecule type" value="Genomic_DNA"/>
</dbReference>
<evidence type="ECO:0000313" key="2">
    <source>
        <dbReference type="Proteomes" id="UP000239720"/>
    </source>
</evidence>
<dbReference type="Proteomes" id="UP000239720">
    <property type="component" value="Unassembled WGS sequence"/>
</dbReference>
<accession>A0A2S8R7C5</accession>
<protein>
    <submittedName>
        <fullName evidence="1">Uncharacterized protein</fullName>
    </submittedName>
</protein>
<reference evidence="1 2" key="1">
    <citation type="journal article" date="2018" name="Syst. Appl. Microbiol.">
        <title>Characterization and high-quality draft genome sequence of Herbivorax saccincola A7, an anaerobic, alkaliphilic, thermophilic, cellulolytic, and xylanolytic bacterium.</title>
        <authorList>
            <person name="Aikawa S."/>
            <person name="Baramee S."/>
            <person name="Sermsathanaswadi J."/>
            <person name="Thianheng P."/>
            <person name="Tachaapaikoon C."/>
            <person name="Shikata A."/>
            <person name="Waeonukul R."/>
            <person name="Pason P."/>
            <person name="Ratanakhanokchai K."/>
            <person name="Kosugi A."/>
        </authorList>
    </citation>
    <scope>NUCLEOTIDE SEQUENCE [LARGE SCALE GENOMIC DNA]</scope>
    <source>
        <strain evidence="1 2">A7</strain>
    </source>
</reference>
<dbReference type="RefSeq" id="WP_105367519.1">
    <property type="nucleotide sequence ID" value="NZ_NEMB01000003.1"/>
</dbReference>
<sequence>MLLEMFITNYENDALEAISKNIDPDLIKQLDDLGIKPSDYDNFRITGHRTAETVAEIFERTGISVGKFKEILDTPKGFRPDPSTYLNTDYISSHLAKFEGGVTKITAYIPTETVGPPGGTFVMPKSLADEIIEKSGGNISKLEELLGLDPGTLGTNPVRIDILSPKGLRMPSGNELGASLQWLPGGYTAGGVPEATIDPAPIGTYIAKTLFN</sequence>
<name>A0A2S8R7C5_9FIRM</name>
<dbReference type="AlphaFoldDB" id="A0A2S8R7C5"/>
<comment type="caution">
    <text evidence="1">The sequence shown here is derived from an EMBL/GenBank/DDBJ whole genome shotgun (WGS) entry which is preliminary data.</text>
</comment>
<proteinExistence type="predicted"/>